<dbReference type="InterPro" id="IPR017871">
    <property type="entry name" value="ABC_transporter-like_CS"/>
</dbReference>
<dbReference type="SMART" id="SM00382">
    <property type="entry name" value="AAA"/>
    <property type="match status" value="1"/>
</dbReference>
<dbReference type="GO" id="GO:0005524">
    <property type="term" value="F:ATP binding"/>
    <property type="evidence" value="ECO:0007669"/>
    <property type="project" value="UniProtKB-KW"/>
</dbReference>
<dbReference type="PROSITE" id="PS50929">
    <property type="entry name" value="ABC_TM1F"/>
    <property type="match status" value="1"/>
</dbReference>
<keyword evidence="7 9" id="KW-1133">Transmembrane helix</keyword>
<dbReference type="FunFam" id="3.40.50.300:FF:000221">
    <property type="entry name" value="Multidrug ABC transporter ATP-binding protein"/>
    <property type="match status" value="1"/>
</dbReference>
<dbReference type="Pfam" id="PF00664">
    <property type="entry name" value="ABC_membrane"/>
    <property type="match status" value="1"/>
</dbReference>
<keyword evidence="2" id="KW-0813">Transport</keyword>
<evidence type="ECO:0000256" key="3">
    <source>
        <dbReference type="ARBA" id="ARBA00022475"/>
    </source>
</evidence>
<keyword evidence="8 9" id="KW-0472">Membrane</keyword>
<dbReference type="PANTHER" id="PTHR24221">
    <property type="entry name" value="ATP-BINDING CASSETTE SUB-FAMILY B"/>
    <property type="match status" value="1"/>
</dbReference>
<evidence type="ECO:0000256" key="6">
    <source>
        <dbReference type="ARBA" id="ARBA00022840"/>
    </source>
</evidence>
<dbReference type="CDD" id="cd07346">
    <property type="entry name" value="ABC_6TM_exporters"/>
    <property type="match status" value="1"/>
</dbReference>
<evidence type="ECO:0000256" key="9">
    <source>
        <dbReference type="SAM" id="Phobius"/>
    </source>
</evidence>
<keyword evidence="13" id="KW-1185">Reference proteome</keyword>
<dbReference type="InterPro" id="IPR039421">
    <property type="entry name" value="Type_1_exporter"/>
</dbReference>
<comment type="subcellular location">
    <subcellularLocation>
        <location evidence="1">Cell membrane</location>
        <topology evidence="1">Multi-pass membrane protein</topology>
    </subcellularLocation>
</comment>
<dbReference type="InterPro" id="IPR003439">
    <property type="entry name" value="ABC_transporter-like_ATP-bd"/>
</dbReference>
<evidence type="ECO:0000313" key="12">
    <source>
        <dbReference type="EMBL" id="SEW01498.1"/>
    </source>
</evidence>
<organism evidence="12 13">
    <name type="scientific">[Clostridium] fimetarium</name>
    <dbReference type="NCBI Taxonomy" id="99656"/>
    <lineage>
        <taxon>Bacteria</taxon>
        <taxon>Bacillati</taxon>
        <taxon>Bacillota</taxon>
        <taxon>Clostridia</taxon>
        <taxon>Lachnospirales</taxon>
        <taxon>Lachnospiraceae</taxon>
    </lineage>
</organism>
<protein>
    <submittedName>
        <fullName evidence="12">ATP-binding cassette, subfamily B/ATP-binding cassette, subfamily B, MsbA</fullName>
    </submittedName>
</protein>
<dbReference type="AlphaFoldDB" id="A0A1I0NJZ3"/>
<reference evidence="12 13" key="1">
    <citation type="submission" date="2016-10" db="EMBL/GenBank/DDBJ databases">
        <authorList>
            <person name="de Groot N.N."/>
        </authorList>
    </citation>
    <scope>NUCLEOTIDE SEQUENCE [LARGE SCALE GENOMIC DNA]</scope>
    <source>
        <strain evidence="12 13">DSM 9179</strain>
    </source>
</reference>
<keyword evidence="6 12" id="KW-0067">ATP-binding</keyword>
<dbReference type="GO" id="GO:0140359">
    <property type="term" value="F:ABC-type transporter activity"/>
    <property type="evidence" value="ECO:0007669"/>
    <property type="project" value="InterPro"/>
</dbReference>
<dbReference type="InterPro" id="IPR011527">
    <property type="entry name" value="ABC1_TM_dom"/>
</dbReference>
<keyword evidence="5" id="KW-0547">Nucleotide-binding</keyword>
<feature type="transmembrane region" description="Helical" evidence="9">
    <location>
        <begin position="47"/>
        <end position="67"/>
    </location>
</feature>
<evidence type="ECO:0000256" key="7">
    <source>
        <dbReference type="ARBA" id="ARBA00022989"/>
    </source>
</evidence>
<evidence type="ECO:0000256" key="2">
    <source>
        <dbReference type="ARBA" id="ARBA00022448"/>
    </source>
</evidence>
<dbReference type="PANTHER" id="PTHR24221:SF654">
    <property type="entry name" value="ATP-BINDING CASSETTE SUB-FAMILY B MEMBER 6"/>
    <property type="match status" value="1"/>
</dbReference>
<proteinExistence type="predicted"/>
<evidence type="ECO:0000313" key="13">
    <source>
        <dbReference type="Proteomes" id="UP000199701"/>
    </source>
</evidence>
<feature type="domain" description="ABC transmembrane type-1" evidence="11">
    <location>
        <begin position="16"/>
        <end position="292"/>
    </location>
</feature>
<evidence type="ECO:0000259" key="10">
    <source>
        <dbReference type="PROSITE" id="PS50893"/>
    </source>
</evidence>
<dbReference type="InterPro" id="IPR027417">
    <property type="entry name" value="P-loop_NTPase"/>
</dbReference>
<dbReference type="Pfam" id="PF00005">
    <property type="entry name" value="ABC_tran"/>
    <property type="match status" value="1"/>
</dbReference>
<evidence type="ECO:0000259" key="11">
    <source>
        <dbReference type="PROSITE" id="PS50929"/>
    </source>
</evidence>
<name>A0A1I0NJZ3_9FIRM</name>
<dbReference type="STRING" id="99656.SAMN05421659_103151"/>
<keyword evidence="4 9" id="KW-0812">Transmembrane</keyword>
<dbReference type="PROSITE" id="PS00211">
    <property type="entry name" value="ABC_TRANSPORTER_1"/>
    <property type="match status" value="1"/>
</dbReference>
<dbReference type="InterPro" id="IPR003593">
    <property type="entry name" value="AAA+_ATPase"/>
</dbReference>
<dbReference type="PROSITE" id="PS50893">
    <property type="entry name" value="ABC_TRANSPORTER_2"/>
    <property type="match status" value="1"/>
</dbReference>
<dbReference type="Gene3D" id="3.40.50.300">
    <property type="entry name" value="P-loop containing nucleotide triphosphate hydrolases"/>
    <property type="match status" value="1"/>
</dbReference>
<feature type="domain" description="ABC transporter" evidence="10">
    <location>
        <begin position="326"/>
        <end position="562"/>
    </location>
</feature>
<feature type="transmembrane region" description="Helical" evidence="9">
    <location>
        <begin position="124"/>
        <end position="143"/>
    </location>
</feature>
<dbReference type="RefSeq" id="WP_092451282.1">
    <property type="nucleotide sequence ID" value="NZ_FOJI01000003.1"/>
</dbReference>
<dbReference type="Gene3D" id="1.20.1560.10">
    <property type="entry name" value="ABC transporter type 1, transmembrane domain"/>
    <property type="match status" value="1"/>
</dbReference>
<dbReference type="SUPFAM" id="SSF90123">
    <property type="entry name" value="ABC transporter transmembrane region"/>
    <property type="match status" value="1"/>
</dbReference>
<dbReference type="GO" id="GO:0005886">
    <property type="term" value="C:plasma membrane"/>
    <property type="evidence" value="ECO:0007669"/>
    <property type="project" value="UniProtKB-SubCell"/>
</dbReference>
<dbReference type="GO" id="GO:0034040">
    <property type="term" value="F:ATPase-coupled lipid transmembrane transporter activity"/>
    <property type="evidence" value="ECO:0007669"/>
    <property type="project" value="TreeGrafter"/>
</dbReference>
<gene>
    <name evidence="12" type="ORF">SAMN05421659_103151</name>
</gene>
<dbReference type="InterPro" id="IPR036640">
    <property type="entry name" value="ABC1_TM_sf"/>
</dbReference>
<dbReference type="Proteomes" id="UP000199701">
    <property type="component" value="Unassembled WGS sequence"/>
</dbReference>
<dbReference type="EMBL" id="FOJI01000003">
    <property type="protein sequence ID" value="SEW01498.1"/>
    <property type="molecule type" value="Genomic_DNA"/>
</dbReference>
<evidence type="ECO:0000256" key="5">
    <source>
        <dbReference type="ARBA" id="ARBA00022741"/>
    </source>
</evidence>
<keyword evidence="3" id="KW-1003">Cell membrane</keyword>
<evidence type="ECO:0000256" key="1">
    <source>
        <dbReference type="ARBA" id="ARBA00004651"/>
    </source>
</evidence>
<sequence>MKIILYNSHYLFVFTIMAYIMAKIVTISATMISNAIDDIHNMKNIDIHSLIIKTLILILISMIMAFVKQICSEKYSIKIQKQCKNFIASKIQRMEYGYFDNHSGSIITKLTSDMTVVEQLFSETIPTIIQSIVTIITVCIYILAINKKLLFGVVVCYPFVLLVTSIIAKKLVILAKRRRGKFDLLAETVGDCLSGIEIVRSYELLKTVEKRIDRVVEDILKNESSRNKYNSLSGTLQNLLRWIPNVICSVVALITTINGEITVGELMAFIVVLNRIITPMSELPFIINDSKESKVSLDRINEIMNYPEEESGDFHTSIEHSGANAIELKNLSFSYEDNKDRKILNHCNLTFEKGKTTAVVGTSGAGKTTLFKIICGFLKPIDGAYELYGHNFKQWNLMHARDQIANVSQNIFLFPETIAENVAYGKENVALGEIIKSCKMANIHDFIISLPEQYNTLVGERGAKLSGGERQRLSIARAVLKKAPILLLDEPTSALDIGTEKMIQEAIDHISLNSTVIIIAHRLSTIRNADKIVVLDNGQVAESGTHESLISQNGIYAGLYHSELENSD</sequence>
<evidence type="ECO:0000256" key="8">
    <source>
        <dbReference type="ARBA" id="ARBA00023136"/>
    </source>
</evidence>
<dbReference type="GO" id="GO:0016887">
    <property type="term" value="F:ATP hydrolysis activity"/>
    <property type="evidence" value="ECO:0007669"/>
    <property type="project" value="InterPro"/>
</dbReference>
<feature type="transmembrane region" description="Helical" evidence="9">
    <location>
        <begin position="12"/>
        <end position="35"/>
    </location>
</feature>
<feature type="transmembrane region" description="Helical" evidence="9">
    <location>
        <begin position="149"/>
        <end position="168"/>
    </location>
</feature>
<dbReference type="OrthoDB" id="9762778at2"/>
<dbReference type="SUPFAM" id="SSF52540">
    <property type="entry name" value="P-loop containing nucleoside triphosphate hydrolases"/>
    <property type="match status" value="1"/>
</dbReference>
<accession>A0A1I0NJZ3</accession>
<evidence type="ECO:0000256" key="4">
    <source>
        <dbReference type="ARBA" id="ARBA00022692"/>
    </source>
</evidence>